<comment type="subcellular location">
    <subcellularLocation>
        <location evidence="1">Lipid droplet</location>
    </subcellularLocation>
</comment>
<keyword evidence="4" id="KW-0812">Transmembrane</keyword>
<protein>
    <submittedName>
        <fullName evidence="5">Uncharacterized protein</fullName>
    </submittedName>
</protein>
<dbReference type="GO" id="GO:0005829">
    <property type="term" value="C:cytosol"/>
    <property type="evidence" value="ECO:0007669"/>
    <property type="project" value="TreeGrafter"/>
</dbReference>
<dbReference type="InterPro" id="IPR004279">
    <property type="entry name" value="Perilipin"/>
</dbReference>
<dbReference type="GO" id="GO:0010890">
    <property type="term" value="P:positive regulation of triglyceride storage"/>
    <property type="evidence" value="ECO:0007669"/>
    <property type="project" value="TreeGrafter"/>
</dbReference>
<dbReference type="AlphaFoldDB" id="A0A8C7HDW1"/>
<dbReference type="Ensembl" id="ENSOKIT00005060069.1">
    <property type="protein sequence ID" value="ENSOKIP00005056497.1"/>
    <property type="gene ID" value="ENSOKIG00005024224.1"/>
</dbReference>
<evidence type="ECO:0000256" key="3">
    <source>
        <dbReference type="ARBA" id="ARBA00022677"/>
    </source>
</evidence>
<dbReference type="PANTHER" id="PTHR14024">
    <property type="entry name" value="PERILIPIN"/>
    <property type="match status" value="1"/>
</dbReference>
<dbReference type="PANTHER" id="PTHR14024:SF49">
    <property type="entry name" value="LIPID STORAGE DROPLETS SURFACE-BINDING PROTEIN 1"/>
    <property type="match status" value="1"/>
</dbReference>
<keyword evidence="4" id="KW-1133">Transmembrane helix</keyword>
<keyword evidence="4" id="KW-0472">Membrane</keyword>
<comment type="similarity">
    <text evidence="2">Belongs to the perilipin family.</text>
</comment>
<dbReference type="GO" id="GO:0005811">
    <property type="term" value="C:lipid droplet"/>
    <property type="evidence" value="ECO:0007669"/>
    <property type="project" value="UniProtKB-SubCell"/>
</dbReference>
<reference evidence="5" key="2">
    <citation type="submission" date="2025-09" db="UniProtKB">
        <authorList>
            <consortium name="Ensembl"/>
        </authorList>
    </citation>
    <scope>IDENTIFICATION</scope>
</reference>
<keyword evidence="6" id="KW-1185">Reference proteome</keyword>
<dbReference type="Proteomes" id="UP000694557">
    <property type="component" value="Unassembled WGS sequence"/>
</dbReference>
<dbReference type="Pfam" id="PF03036">
    <property type="entry name" value="Perilipin"/>
    <property type="match status" value="1"/>
</dbReference>
<evidence type="ECO:0000256" key="2">
    <source>
        <dbReference type="ARBA" id="ARBA00006311"/>
    </source>
</evidence>
<proteinExistence type="inferred from homology"/>
<evidence type="ECO:0000256" key="1">
    <source>
        <dbReference type="ARBA" id="ARBA00004502"/>
    </source>
</evidence>
<accession>A0A8C7HDW1</accession>
<organism evidence="5 6">
    <name type="scientific">Oncorhynchus kisutch</name>
    <name type="common">Coho salmon</name>
    <name type="synonym">Salmo kisutch</name>
    <dbReference type="NCBI Taxonomy" id="8019"/>
    <lineage>
        <taxon>Eukaryota</taxon>
        <taxon>Metazoa</taxon>
        <taxon>Chordata</taxon>
        <taxon>Craniata</taxon>
        <taxon>Vertebrata</taxon>
        <taxon>Euteleostomi</taxon>
        <taxon>Actinopterygii</taxon>
        <taxon>Neopterygii</taxon>
        <taxon>Teleostei</taxon>
        <taxon>Protacanthopterygii</taxon>
        <taxon>Salmoniformes</taxon>
        <taxon>Salmonidae</taxon>
        <taxon>Salmoninae</taxon>
        <taxon>Oncorhynchus</taxon>
    </lineage>
</organism>
<dbReference type="GO" id="GO:0019915">
    <property type="term" value="P:lipid storage"/>
    <property type="evidence" value="ECO:0007669"/>
    <property type="project" value="TreeGrafter"/>
</dbReference>
<evidence type="ECO:0000313" key="6">
    <source>
        <dbReference type="Proteomes" id="UP000694557"/>
    </source>
</evidence>
<evidence type="ECO:0000256" key="4">
    <source>
        <dbReference type="SAM" id="Phobius"/>
    </source>
</evidence>
<evidence type="ECO:0000313" key="5">
    <source>
        <dbReference type="Ensembl" id="ENSOKIP00005056497.1"/>
    </source>
</evidence>
<feature type="transmembrane region" description="Helical" evidence="4">
    <location>
        <begin position="101"/>
        <end position="121"/>
    </location>
</feature>
<feature type="transmembrane region" description="Helical" evidence="4">
    <location>
        <begin position="6"/>
        <end position="28"/>
    </location>
</feature>
<keyword evidence="3" id="KW-0551">Lipid droplet</keyword>
<name>A0A8C7HDW1_ONCKI</name>
<sequence length="137" mass="15381">TNSINVVFRLANLPIVSSACALVSVLYCDTKHNHPYIRSLCKVVEISVTTLSSVACNSATPIIIKLEPQISVVNDLACKGLDKLESTLPVLQQPSQQVNSIFKYVPILYWLSFVTNIFLYYCKNYFCLSLSPRLFQM</sequence>
<reference evidence="5" key="1">
    <citation type="submission" date="2025-08" db="UniProtKB">
        <authorList>
            <consortium name="Ensembl"/>
        </authorList>
    </citation>
    <scope>IDENTIFICATION</scope>
</reference>
<dbReference type="GeneTree" id="ENSGT00950000182920"/>